<gene>
    <name evidence="3" type="ORF">BHE90_011486</name>
</gene>
<feature type="domain" description="2EXR" evidence="2">
    <location>
        <begin position="6"/>
        <end position="106"/>
    </location>
</feature>
<dbReference type="InterPro" id="IPR045518">
    <property type="entry name" value="2EXR"/>
</dbReference>
<feature type="region of interest" description="Disordered" evidence="1">
    <location>
        <begin position="65"/>
        <end position="84"/>
    </location>
</feature>
<dbReference type="Proteomes" id="UP000287124">
    <property type="component" value="Unassembled WGS sequence"/>
</dbReference>
<protein>
    <recommendedName>
        <fullName evidence="2">2EXR domain-containing protein</fullName>
    </recommendedName>
</protein>
<organism evidence="3 4">
    <name type="scientific">Fusarium euwallaceae</name>
    <dbReference type="NCBI Taxonomy" id="1147111"/>
    <lineage>
        <taxon>Eukaryota</taxon>
        <taxon>Fungi</taxon>
        <taxon>Dikarya</taxon>
        <taxon>Ascomycota</taxon>
        <taxon>Pezizomycotina</taxon>
        <taxon>Sordariomycetes</taxon>
        <taxon>Hypocreomycetidae</taxon>
        <taxon>Hypocreales</taxon>
        <taxon>Nectriaceae</taxon>
        <taxon>Fusarium</taxon>
        <taxon>Fusarium solani species complex</taxon>
    </lineage>
</organism>
<accession>A0A430LEC4</accession>
<evidence type="ECO:0000313" key="4">
    <source>
        <dbReference type="Proteomes" id="UP000287124"/>
    </source>
</evidence>
<dbReference type="Pfam" id="PF20150">
    <property type="entry name" value="2EXR"/>
    <property type="match status" value="1"/>
</dbReference>
<keyword evidence="4" id="KW-1185">Reference proteome</keyword>
<feature type="compositionally biased region" description="Basic and acidic residues" evidence="1">
    <location>
        <begin position="65"/>
        <end position="76"/>
    </location>
</feature>
<sequence length="318" mass="36334">MAFDTFHFFPNLPKEIQDLIWDAAVRPVPGTRHVHRFIVLGSQEPEHSFSSHLLDPAGLGVTYTKDDNLNEHKENDESSVDGGPNDSVYALDSGLWMTCKASRTAMERRFTKNEWWSVAEHENAPERLATYGDFNQEKEATHTASYKNCDGPNIAIEYDPSMFDQWLPGTTHFRRPDVEWNVMCLSFMMELLHHHARRTIWFIDYRLKPIDPDYASREVLSGESVLRSSDGQERAIFHSNELVYIETKPDDRDKWYIDTSGYQSRGTMEAPSLRCRGSLGRSPLALPRDSLAERRSTPQGSAGQCRSRYTKDAGQGRG</sequence>
<proteinExistence type="predicted"/>
<evidence type="ECO:0000313" key="3">
    <source>
        <dbReference type="EMBL" id="RTE74078.1"/>
    </source>
</evidence>
<name>A0A430LEC4_9HYPO</name>
<feature type="region of interest" description="Disordered" evidence="1">
    <location>
        <begin position="278"/>
        <end position="318"/>
    </location>
</feature>
<dbReference type="AlphaFoldDB" id="A0A430LEC4"/>
<reference evidence="3 4" key="1">
    <citation type="submission" date="2017-06" db="EMBL/GenBank/DDBJ databases">
        <title>Comparative genomic analysis of Ambrosia Fusariam Clade fungi.</title>
        <authorList>
            <person name="Stajich J.E."/>
            <person name="Carrillo J."/>
            <person name="Kijimoto T."/>
            <person name="Eskalen A."/>
            <person name="O'Donnell K."/>
            <person name="Kasson M."/>
        </authorList>
    </citation>
    <scope>NUCLEOTIDE SEQUENCE [LARGE SCALE GENOMIC DNA]</scope>
    <source>
        <strain evidence="3 4">UCR1854</strain>
    </source>
</reference>
<dbReference type="EMBL" id="MIKF01000236">
    <property type="protein sequence ID" value="RTE74078.1"/>
    <property type="molecule type" value="Genomic_DNA"/>
</dbReference>
<evidence type="ECO:0000256" key="1">
    <source>
        <dbReference type="SAM" id="MobiDB-lite"/>
    </source>
</evidence>
<evidence type="ECO:0000259" key="2">
    <source>
        <dbReference type="Pfam" id="PF20150"/>
    </source>
</evidence>
<comment type="caution">
    <text evidence="3">The sequence shown here is derived from an EMBL/GenBank/DDBJ whole genome shotgun (WGS) entry which is preliminary data.</text>
</comment>